<dbReference type="Pfam" id="PF07883">
    <property type="entry name" value="Cupin_2"/>
    <property type="match status" value="1"/>
</dbReference>
<dbReference type="EMBL" id="CP015079">
    <property type="protein sequence ID" value="ANH39227.1"/>
    <property type="molecule type" value="Genomic_DNA"/>
</dbReference>
<protein>
    <submittedName>
        <fullName evidence="2">Cupin domain protein</fullName>
    </submittedName>
</protein>
<dbReference type="OrthoDB" id="9791637at2"/>
<keyword evidence="3" id="KW-1185">Reference proteome</keyword>
<dbReference type="InterPro" id="IPR011051">
    <property type="entry name" value="RmlC_Cupin_sf"/>
</dbReference>
<dbReference type="SUPFAM" id="SSF51182">
    <property type="entry name" value="RmlC-like cupins"/>
    <property type="match status" value="1"/>
</dbReference>
<dbReference type="PATRIC" id="fig|1300347.3.peg.2808"/>
<dbReference type="PANTHER" id="PTHR36440">
    <property type="entry name" value="PUTATIVE (AFU_ORTHOLOGUE AFUA_8G07350)-RELATED"/>
    <property type="match status" value="1"/>
</dbReference>
<accession>A0A1A9GLM6</accession>
<evidence type="ECO:0000313" key="2">
    <source>
        <dbReference type="EMBL" id="ANH39227.1"/>
    </source>
</evidence>
<dbReference type="RefSeq" id="WP_068110825.1">
    <property type="nucleotide sequence ID" value="NZ_CP015079.1"/>
</dbReference>
<gene>
    <name evidence="2" type="ORF">I601_2811</name>
</gene>
<dbReference type="InterPro" id="IPR014710">
    <property type="entry name" value="RmlC-like_jellyroll"/>
</dbReference>
<proteinExistence type="predicted"/>
<evidence type="ECO:0000313" key="3">
    <source>
        <dbReference type="Proteomes" id="UP000077868"/>
    </source>
</evidence>
<dbReference type="Proteomes" id="UP000077868">
    <property type="component" value="Chromosome"/>
</dbReference>
<dbReference type="InterPro" id="IPR013096">
    <property type="entry name" value="Cupin_2"/>
</dbReference>
<organism evidence="2 3">
    <name type="scientific">Nocardioides dokdonensis FR1436</name>
    <dbReference type="NCBI Taxonomy" id="1300347"/>
    <lineage>
        <taxon>Bacteria</taxon>
        <taxon>Bacillati</taxon>
        <taxon>Actinomycetota</taxon>
        <taxon>Actinomycetes</taxon>
        <taxon>Propionibacteriales</taxon>
        <taxon>Nocardioidaceae</taxon>
        <taxon>Nocardioides</taxon>
    </lineage>
</organism>
<dbReference type="PANTHER" id="PTHR36440:SF1">
    <property type="entry name" value="PUTATIVE (AFU_ORTHOLOGUE AFUA_8G07350)-RELATED"/>
    <property type="match status" value="1"/>
</dbReference>
<reference evidence="2 3" key="1">
    <citation type="submission" date="2016-03" db="EMBL/GenBank/DDBJ databases">
        <title>Complete genome sequence of a soil Actinobacterium, Nocardioides dokdonensis FR1436.</title>
        <authorList>
            <person name="Kwon S.-K."/>
            <person name="Kim K."/>
            <person name="Kim J.F."/>
        </authorList>
    </citation>
    <scope>NUCLEOTIDE SEQUENCE [LARGE SCALE GENOMIC DNA]</scope>
    <source>
        <strain evidence="2 3">FR1436</strain>
    </source>
</reference>
<sequence>MEAQAPVVIGPEDGDISPEGRVKDRFLLEGHTTGGRFALVEHRFEPHALAAPMHLHHQEDEYTFVLRGRIGAVIGGQEVLAGPGDLVVKPRGQWHTFWNPGDEDARVLELISPGGFEQLFRQLMDHPVEDPEELGELAREYQCEIDLEATGELLERHTDDFWF</sequence>
<name>A0A1A9GLM6_9ACTN</name>
<dbReference type="STRING" id="1300347.I601_2811"/>
<evidence type="ECO:0000259" key="1">
    <source>
        <dbReference type="Pfam" id="PF07883"/>
    </source>
</evidence>
<dbReference type="KEGG" id="ndk:I601_2811"/>
<dbReference type="InterPro" id="IPR053146">
    <property type="entry name" value="QDO-like"/>
</dbReference>
<dbReference type="Gene3D" id="2.60.120.10">
    <property type="entry name" value="Jelly Rolls"/>
    <property type="match status" value="1"/>
</dbReference>
<dbReference type="AlphaFoldDB" id="A0A1A9GLM6"/>
<feature type="domain" description="Cupin type-2" evidence="1">
    <location>
        <begin position="42"/>
        <end position="109"/>
    </location>
</feature>